<protein>
    <recommendedName>
        <fullName evidence="4">DUF5082 domain-containing protein</fullName>
    </recommendedName>
</protein>
<sequence length="156" mass="18709">MNQKKDRMANWVKVERDLEVSRIDSQVRVYNDKIFDLEDQIRVLKGKLDKLFDIRDRQKGNIQSFTDMQDRKKQKYKRLQEVSLNTAFIQKQSNKMLNFFEGQRPQGVFHKLEYSLQAIDHEVNDTEIEIQLLKQERAAYQNKIESLYLARRALSI</sequence>
<feature type="coiled-coil region" evidence="1">
    <location>
        <begin position="116"/>
        <end position="150"/>
    </location>
</feature>
<dbReference type="Proteomes" id="UP000673375">
    <property type="component" value="Unassembled WGS sequence"/>
</dbReference>
<keyword evidence="3" id="KW-1185">Reference proteome</keyword>
<reference evidence="2 3" key="1">
    <citation type="submission" date="2020-12" db="EMBL/GenBank/DDBJ databases">
        <title>Vagococcus allomyrinae sp. nov. and Enterococcus lavae sp. nov., isolated from the larvae of Allomyrina dichotoma.</title>
        <authorList>
            <person name="Lee S.D."/>
        </authorList>
    </citation>
    <scope>NUCLEOTIDE SEQUENCE [LARGE SCALE GENOMIC DNA]</scope>
    <source>
        <strain evidence="2 3">BWM-S5</strain>
    </source>
</reference>
<proteinExistence type="predicted"/>
<organism evidence="2 3">
    <name type="scientific">Enterococcus larvae</name>
    <dbReference type="NCBI Taxonomy" id="2794352"/>
    <lineage>
        <taxon>Bacteria</taxon>
        <taxon>Bacillati</taxon>
        <taxon>Bacillota</taxon>
        <taxon>Bacilli</taxon>
        <taxon>Lactobacillales</taxon>
        <taxon>Enterococcaceae</taxon>
        <taxon>Enterococcus</taxon>
    </lineage>
</organism>
<evidence type="ECO:0008006" key="4">
    <source>
        <dbReference type="Google" id="ProtNLM"/>
    </source>
</evidence>
<keyword evidence="1" id="KW-0175">Coiled coil</keyword>
<comment type="caution">
    <text evidence="2">The sequence shown here is derived from an EMBL/GenBank/DDBJ whole genome shotgun (WGS) entry which is preliminary data.</text>
</comment>
<evidence type="ECO:0000313" key="3">
    <source>
        <dbReference type="Proteomes" id="UP000673375"/>
    </source>
</evidence>
<evidence type="ECO:0000256" key="1">
    <source>
        <dbReference type="SAM" id="Coils"/>
    </source>
</evidence>
<name>A0ABS4CEL2_9ENTE</name>
<accession>A0ABS4CEL2</accession>
<dbReference type="RefSeq" id="WP_209555850.1">
    <property type="nucleotide sequence ID" value="NZ_JAEDXU010000001.1"/>
</dbReference>
<dbReference type="EMBL" id="JAEDXU010000001">
    <property type="protein sequence ID" value="MBP1045063.1"/>
    <property type="molecule type" value="Genomic_DNA"/>
</dbReference>
<gene>
    <name evidence="2" type="ORF">I6N96_02135</name>
</gene>
<evidence type="ECO:0000313" key="2">
    <source>
        <dbReference type="EMBL" id="MBP1045063.1"/>
    </source>
</evidence>